<accession>A0A484C3S2</accession>
<comment type="caution">
    <text evidence="2">The sequence shown here is derived from an EMBL/GenBank/DDBJ whole genome shotgun (WGS) entry which is preliminary data.</text>
</comment>
<organism evidence="2 3">
    <name type="scientific">Perca flavescens</name>
    <name type="common">American yellow perch</name>
    <name type="synonym">Morone flavescens</name>
    <dbReference type="NCBI Taxonomy" id="8167"/>
    <lineage>
        <taxon>Eukaryota</taxon>
        <taxon>Metazoa</taxon>
        <taxon>Chordata</taxon>
        <taxon>Craniata</taxon>
        <taxon>Vertebrata</taxon>
        <taxon>Euteleostomi</taxon>
        <taxon>Actinopterygii</taxon>
        <taxon>Neopterygii</taxon>
        <taxon>Teleostei</taxon>
        <taxon>Neoteleostei</taxon>
        <taxon>Acanthomorphata</taxon>
        <taxon>Eupercaria</taxon>
        <taxon>Perciformes</taxon>
        <taxon>Percoidei</taxon>
        <taxon>Percidae</taxon>
        <taxon>Percinae</taxon>
        <taxon>Perca</taxon>
    </lineage>
</organism>
<keyword evidence="3" id="KW-1185">Reference proteome</keyword>
<dbReference type="EMBL" id="SCKG01000021">
    <property type="protein sequence ID" value="TDG98326.1"/>
    <property type="molecule type" value="Genomic_DNA"/>
</dbReference>
<reference evidence="2 3" key="1">
    <citation type="submission" date="2019-01" db="EMBL/GenBank/DDBJ databases">
        <title>A chromosome-scale genome assembly of the yellow perch, Perca flavescens.</title>
        <authorList>
            <person name="Feron R."/>
            <person name="Morvezen R."/>
            <person name="Bestin A."/>
            <person name="Haffray P."/>
            <person name="Klopp C."/>
            <person name="Zahm M."/>
            <person name="Cabau C."/>
            <person name="Roques C."/>
            <person name="Donnadieu C."/>
            <person name="Bouchez O."/>
            <person name="Christie M."/>
            <person name="Larson W."/>
            <person name="Guiguen Y."/>
        </authorList>
    </citation>
    <scope>NUCLEOTIDE SEQUENCE [LARGE SCALE GENOMIC DNA]</scope>
    <source>
        <strain evidence="2">YP-PL-M2</strain>
        <tissue evidence="2">Blood</tissue>
    </source>
</reference>
<name>A0A484C3S2_PERFV</name>
<dbReference type="AlphaFoldDB" id="A0A484C3S2"/>
<evidence type="ECO:0008006" key="4">
    <source>
        <dbReference type="Google" id="ProtNLM"/>
    </source>
</evidence>
<dbReference type="Proteomes" id="UP000295070">
    <property type="component" value="Chromosome 21"/>
</dbReference>
<proteinExistence type="predicted"/>
<feature type="region of interest" description="Disordered" evidence="1">
    <location>
        <begin position="43"/>
        <end position="123"/>
    </location>
</feature>
<feature type="compositionally biased region" description="Pro residues" evidence="1">
    <location>
        <begin position="85"/>
        <end position="100"/>
    </location>
</feature>
<feature type="compositionally biased region" description="Polar residues" evidence="1">
    <location>
        <begin position="285"/>
        <end position="299"/>
    </location>
</feature>
<dbReference type="PANTHER" id="PTHR34153:SF2">
    <property type="entry name" value="SI:CH211-262H13.3-RELATED"/>
    <property type="match status" value="1"/>
</dbReference>
<feature type="region of interest" description="Disordered" evidence="1">
    <location>
        <begin position="279"/>
        <end position="301"/>
    </location>
</feature>
<feature type="compositionally biased region" description="Polar residues" evidence="1">
    <location>
        <begin position="43"/>
        <end position="56"/>
    </location>
</feature>
<evidence type="ECO:0000313" key="2">
    <source>
        <dbReference type="EMBL" id="TDG98326.1"/>
    </source>
</evidence>
<protein>
    <recommendedName>
        <fullName evidence="4">DUF4806 domain-containing protein</fullName>
    </recommendedName>
</protein>
<sequence>MNMAKAVIEQQDPHTDWATYKLTVKRKVATYEIARTKLVEYEQNTDVPTESDSTENMGRGKRKKRQVILSSEDEDDDNWSSSPITPTPPSTLRPTLPPPLGNLRWPDVSTHHHVTTSPETPRRQIRDNMFVRILTLLEEMKETQKIQGRMLQTLLQQRGNIGTTVSSTPEGFPLKTVGDVEIMEEKLANPNFMSELVAAVTDIGGGTVDEATRRMMTFLLDHGLSRQYNFVGRNGKREFKTLKLYEVIYGGLKKNAMTSQITRKDAEKAVSKWLIGARDRGGNRQARQATPQQGLQASGSFEVESRAARYEETM</sequence>
<gene>
    <name evidence="2" type="ORF">EPR50_G00217550</name>
</gene>
<evidence type="ECO:0000313" key="3">
    <source>
        <dbReference type="Proteomes" id="UP000295070"/>
    </source>
</evidence>
<dbReference type="PANTHER" id="PTHR34153">
    <property type="entry name" value="SI:CH211-262H13.3-RELATED-RELATED"/>
    <property type="match status" value="1"/>
</dbReference>
<evidence type="ECO:0000256" key="1">
    <source>
        <dbReference type="SAM" id="MobiDB-lite"/>
    </source>
</evidence>